<dbReference type="EMBL" id="NIRO01000002">
    <property type="protein sequence ID" value="PHI17371.1"/>
    <property type="molecule type" value="Genomic_DNA"/>
</dbReference>
<keyword evidence="1" id="KW-0472">Membrane</keyword>
<name>A0A2C6CLT6_FUSNP</name>
<dbReference type="AlphaFoldDB" id="A0A2C6CLT6"/>
<dbReference type="Proteomes" id="UP000224507">
    <property type="component" value="Unassembled WGS sequence"/>
</dbReference>
<keyword evidence="1" id="KW-1133">Transmembrane helix</keyword>
<protein>
    <submittedName>
        <fullName evidence="2">Uncharacterized protein</fullName>
    </submittedName>
</protein>
<evidence type="ECO:0000313" key="3">
    <source>
        <dbReference type="Proteomes" id="UP000224507"/>
    </source>
</evidence>
<proteinExistence type="predicted"/>
<organism evidence="2 3">
    <name type="scientific">Fusobacterium nucleatum subsp. polymorphum</name>
    <name type="common">Fusobacterium polymorphum</name>
    <dbReference type="NCBI Taxonomy" id="76857"/>
    <lineage>
        <taxon>Bacteria</taxon>
        <taxon>Fusobacteriati</taxon>
        <taxon>Fusobacteriota</taxon>
        <taxon>Fusobacteriia</taxon>
        <taxon>Fusobacteriales</taxon>
        <taxon>Fusobacteriaceae</taxon>
        <taxon>Fusobacterium</taxon>
    </lineage>
</organism>
<gene>
    <name evidence="2" type="ORF">CBG56_04505</name>
</gene>
<comment type="caution">
    <text evidence="2">The sequence shown here is derived from an EMBL/GenBank/DDBJ whole genome shotgun (WGS) entry which is preliminary data.</text>
</comment>
<reference evidence="2 3" key="1">
    <citation type="submission" date="2017-06" db="EMBL/GenBank/DDBJ databases">
        <title>Draft genome sequence of Fusobacterium nucleatum subsp. polymorphum KCOM 1274 (=ChDC F309).</title>
        <authorList>
            <person name="Kook J.-K."/>
            <person name="Park S.-N."/>
            <person name="Lim Y.K."/>
            <person name="Roh H."/>
        </authorList>
    </citation>
    <scope>NUCLEOTIDE SEQUENCE [LARGE SCALE GENOMIC DNA]</scope>
    <source>
        <strain evidence="3">KCOM 1274 (ChDC F309)</strain>
    </source>
</reference>
<feature type="transmembrane region" description="Helical" evidence="1">
    <location>
        <begin position="20"/>
        <end position="40"/>
    </location>
</feature>
<accession>A0A2C6CLT6</accession>
<sequence length="62" mass="7519">MADNALSLPINFLTFFHKKYYSFFTSQKLFYTYKVYYFFLKITRKNILNKKCNKNSSLLAKI</sequence>
<evidence type="ECO:0000313" key="2">
    <source>
        <dbReference type="EMBL" id="PHI17371.1"/>
    </source>
</evidence>
<evidence type="ECO:0000256" key="1">
    <source>
        <dbReference type="SAM" id="Phobius"/>
    </source>
</evidence>
<keyword evidence="1" id="KW-0812">Transmembrane</keyword>